<dbReference type="AlphaFoldDB" id="A5EXG9"/>
<feature type="transmembrane region" description="Helical" evidence="8">
    <location>
        <begin position="47"/>
        <end position="67"/>
    </location>
</feature>
<accession>A5EXG9</accession>
<evidence type="ECO:0000256" key="5">
    <source>
        <dbReference type="ARBA" id="ARBA00022989"/>
    </source>
</evidence>
<feature type="region of interest" description="Disordered" evidence="7">
    <location>
        <begin position="489"/>
        <end position="516"/>
    </location>
</feature>
<dbReference type="InterPro" id="IPR050171">
    <property type="entry name" value="MFS_Transporters"/>
</dbReference>
<feature type="transmembrane region" description="Helical" evidence="8">
    <location>
        <begin position="341"/>
        <end position="365"/>
    </location>
</feature>
<dbReference type="KEGG" id="dno:DNO_1186"/>
<evidence type="ECO:0000256" key="1">
    <source>
        <dbReference type="ARBA" id="ARBA00004651"/>
    </source>
</evidence>
<dbReference type="InterPro" id="IPR036259">
    <property type="entry name" value="MFS_trans_sf"/>
</dbReference>
<dbReference type="NCBIfam" id="TIGR00924">
    <property type="entry name" value="yjdL_sub1_fam"/>
    <property type="match status" value="1"/>
</dbReference>
<feature type="transmembrane region" description="Helical" evidence="8">
    <location>
        <begin position="377"/>
        <end position="399"/>
    </location>
</feature>
<dbReference type="GO" id="GO:1904680">
    <property type="term" value="F:peptide transmembrane transporter activity"/>
    <property type="evidence" value="ECO:0007669"/>
    <property type="project" value="InterPro"/>
</dbReference>
<evidence type="ECO:0000256" key="3">
    <source>
        <dbReference type="ARBA" id="ARBA00022475"/>
    </source>
</evidence>
<keyword evidence="3" id="KW-1003">Cell membrane</keyword>
<dbReference type="Proteomes" id="UP000000248">
    <property type="component" value="Chromosome"/>
</dbReference>
<dbReference type="Pfam" id="PF07690">
    <property type="entry name" value="MFS_1"/>
    <property type="match status" value="1"/>
</dbReference>
<feature type="transmembrane region" description="Helical" evidence="8">
    <location>
        <begin position="74"/>
        <end position="93"/>
    </location>
</feature>
<gene>
    <name evidence="9" type="ordered locus">DNO_1186</name>
</gene>
<name>A5EXG9_DICNV</name>
<dbReference type="OrthoDB" id="6652700at2"/>
<dbReference type="Gene3D" id="1.20.1250.20">
    <property type="entry name" value="MFS general substrate transporter like domains"/>
    <property type="match status" value="1"/>
</dbReference>
<feature type="transmembrane region" description="Helical" evidence="8">
    <location>
        <begin position="311"/>
        <end position="329"/>
    </location>
</feature>
<evidence type="ECO:0000256" key="7">
    <source>
        <dbReference type="SAM" id="MobiDB-lite"/>
    </source>
</evidence>
<feature type="transmembrane region" description="Helical" evidence="8">
    <location>
        <begin position="449"/>
        <end position="473"/>
    </location>
</feature>
<feature type="transmembrane region" description="Helical" evidence="8">
    <location>
        <begin position="99"/>
        <end position="117"/>
    </location>
</feature>
<feature type="transmembrane region" description="Helical" evidence="8">
    <location>
        <begin position="208"/>
        <end position="226"/>
    </location>
</feature>
<feature type="transmembrane region" description="Helical" evidence="8">
    <location>
        <begin position="232"/>
        <end position="250"/>
    </location>
</feature>
<dbReference type="PANTHER" id="PTHR23517">
    <property type="entry name" value="RESISTANCE PROTEIN MDTM, PUTATIVE-RELATED-RELATED"/>
    <property type="match status" value="1"/>
</dbReference>
<dbReference type="HOGENOM" id="CLU_004790_0_0_6"/>
<dbReference type="GO" id="GO:0015833">
    <property type="term" value="P:peptide transport"/>
    <property type="evidence" value="ECO:0007669"/>
    <property type="project" value="InterPro"/>
</dbReference>
<keyword evidence="2" id="KW-0813">Transport</keyword>
<feature type="transmembrane region" description="Helical" evidence="8">
    <location>
        <begin position="12"/>
        <end position="35"/>
    </location>
</feature>
<dbReference type="SUPFAM" id="SSF103473">
    <property type="entry name" value="MFS general substrate transporter"/>
    <property type="match status" value="1"/>
</dbReference>
<dbReference type="STRING" id="246195.DNO_1186"/>
<evidence type="ECO:0000313" key="9">
    <source>
        <dbReference type="EMBL" id="ABQ14037.1"/>
    </source>
</evidence>
<proteinExistence type="predicted"/>
<dbReference type="InterPro" id="IPR005279">
    <property type="entry name" value="Dipep/tripep_permease"/>
</dbReference>
<feature type="transmembrane region" description="Helical" evidence="8">
    <location>
        <begin position="170"/>
        <end position="187"/>
    </location>
</feature>
<sequence length="516" mass="56926">MWSIFNKKNLTMMFCQMSYGLSFYGVAIVLMPFFLEELHYNEASTMMVVGAFTSVGTLFAIAGGVVGDKILGSFRALTVGYVCFTTGYLLLLLSAVNNTVSLSLLGIALVCYGRGLMSPNYPTLFKTTFSNPEDFEKGYPINYSINNVGSFLGEYCFPFLVLLIGYKGNFSLAAALCGLSVLSLFIIRKPLRSTALPIDRETVSKKNWQKFGWISLAMILIVFYMFNDLDTGVYLVYAISFGAIAYFIYLMMKSNHAVKLRLLTVLFMIFLTIAFFVYYGQMSTSMNIVAINTMRGDLLGFIPIRPEGSSVMNSAWCIVVGPMIALLFGKLESKKIFLSTATKVGLAFVGTSIAFGFFTFCIYTIGDKLVLRPEVFLVVHFFQAFGEVIIASLVVAYILSVAPKNISAFAVSLFMISIALSGIIGAVFSTNVALEKGEVLTRELVIARYGSYYLTLTIWAVIFTVIAFASSILTKKILHAADRWEAEHPELADQNTKSAGIEEKTSEPAKSDTQEN</sequence>
<evidence type="ECO:0000256" key="6">
    <source>
        <dbReference type="ARBA" id="ARBA00023136"/>
    </source>
</evidence>
<keyword evidence="4 8" id="KW-0812">Transmembrane</keyword>
<dbReference type="PANTHER" id="PTHR23517:SF15">
    <property type="entry name" value="PROTON-DEPENDENT OLIGOPEPTIDE FAMILY TRANSPORT PROTEIN"/>
    <property type="match status" value="1"/>
</dbReference>
<feature type="transmembrane region" description="Helical" evidence="8">
    <location>
        <begin position="145"/>
        <end position="164"/>
    </location>
</feature>
<evidence type="ECO:0000256" key="2">
    <source>
        <dbReference type="ARBA" id="ARBA00022448"/>
    </source>
</evidence>
<keyword evidence="10" id="KW-1185">Reference proteome</keyword>
<keyword evidence="5 8" id="KW-1133">Transmembrane helix</keyword>
<feature type="compositionally biased region" description="Basic and acidic residues" evidence="7">
    <location>
        <begin position="500"/>
        <end position="516"/>
    </location>
</feature>
<dbReference type="GO" id="GO:0005886">
    <property type="term" value="C:plasma membrane"/>
    <property type="evidence" value="ECO:0007669"/>
    <property type="project" value="UniProtKB-SubCell"/>
</dbReference>
<protein>
    <submittedName>
        <fullName evidence="9">Tripeptide permease family protein</fullName>
    </submittedName>
</protein>
<evidence type="ECO:0000256" key="8">
    <source>
        <dbReference type="SAM" id="Phobius"/>
    </source>
</evidence>
<dbReference type="EMBL" id="CP000513">
    <property type="protein sequence ID" value="ABQ14037.1"/>
    <property type="molecule type" value="Genomic_DNA"/>
</dbReference>
<evidence type="ECO:0000313" key="10">
    <source>
        <dbReference type="Proteomes" id="UP000000248"/>
    </source>
</evidence>
<organism evidence="9 10">
    <name type="scientific">Dichelobacter nodosus (strain VCS1703A)</name>
    <dbReference type="NCBI Taxonomy" id="246195"/>
    <lineage>
        <taxon>Bacteria</taxon>
        <taxon>Pseudomonadati</taxon>
        <taxon>Pseudomonadota</taxon>
        <taxon>Gammaproteobacteria</taxon>
        <taxon>Cardiobacteriales</taxon>
        <taxon>Cardiobacteriaceae</taxon>
        <taxon>Dichelobacter</taxon>
    </lineage>
</organism>
<dbReference type="eggNOG" id="COG3104">
    <property type="taxonomic scope" value="Bacteria"/>
</dbReference>
<keyword evidence="6 8" id="KW-0472">Membrane</keyword>
<feature type="transmembrane region" description="Helical" evidence="8">
    <location>
        <begin position="262"/>
        <end position="279"/>
    </location>
</feature>
<feature type="transmembrane region" description="Helical" evidence="8">
    <location>
        <begin position="406"/>
        <end position="429"/>
    </location>
</feature>
<dbReference type="InterPro" id="IPR011701">
    <property type="entry name" value="MFS"/>
</dbReference>
<evidence type="ECO:0000256" key="4">
    <source>
        <dbReference type="ARBA" id="ARBA00022692"/>
    </source>
</evidence>
<reference evidence="9 10" key="1">
    <citation type="journal article" date="2007" name="Nat. Biotechnol.">
        <title>Genome sequence and identification of candidate vaccine antigens from the animal pathogen Dichelobacter nodosus.</title>
        <authorList>
            <person name="Myers G.S."/>
            <person name="Parker D."/>
            <person name="Al-Hasani K."/>
            <person name="Kennan R.M."/>
            <person name="Seemann T."/>
            <person name="Ren Q."/>
            <person name="Badger J.H."/>
            <person name="Selengut J.D."/>
            <person name="Deboy R.T."/>
            <person name="Tettelin H."/>
            <person name="Boyce J.D."/>
            <person name="McCarl V.P."/>
            <person name="Han X."/>
            <person name="Nelson W.C."/>
            <person name="Madupu R."/>
            <person name="Mohamoud Y."/>
            <person name="Holley T."/>
            <person name="Fedorova N."/>
            <person name="Khouri H."/>
            <person name="Bottomley S.P."/>
            <person name="Whittington R.J."/>
            <person name="Adler B."/>
            <person name="Songer J.G."/>
            <person name="Rood J.I."/>
            <person name="Paulsen I.T."/>
        </authorList>
    </citation>
    <scope>NUCLEOTIDE SEQUENCE [LARGE SCALE GENOMIC DNA]</scope>
    <source>
        <strain evidence="9 10">VCS1703A</strain>
    </source>
</reference>
<comment type="subcellular location">
    <subcellularLocation>
        <location evidence="1">Cell membrane</location>
        <topology evidence="1">Multi-pass membrane protein</topology>
    </subcellularLocation>
</comment>